<protein>
    <submittedName>
        <fullName evidence="1">Uncharacterized protein</fullName>
    </submittedName>
</protein>
<dbReference type="AlphaFoldDB" id="A0A0G1AD19"/>
<name>A0A0G1AD19_9BACT</name>
<evidence type="ECO:0000313" key="1">
    <source>
        <dbReference type="EMBL" id="KKS23148.1"/>
    </source>
</evidence>
<dbReference type="Proteomes" id="UP000034371">
    <property type="component" value="Unassembled WGS sequence"/>
</dbReference>
<reference evidence="1 2" key="1">
    <citation type="journal article" date="2015" name="Nature">
        <title>rRNA introns, odd ribosomes, and small enigmatic genomes across a large radiation of phyla.</title>
        <authorList>
            <person name="Brown C.T."/>
            <person name="Hug L.A."/>
            <person name="Thomas B.C."/>
            <person name="Sharon I."/>
            <person name="Castelle C.J."/>
            <person name="Singh A."/>
            <person name="Wilkins M.J."/>
            <person name="Williams K.H."/>
            <person name="Banfield J.F."/>
        </authorList>
    </citation>
    <scope>NUCLEOTIDE SEQUENCE [LARGE SCALE GENOMIC DNA]</scope>
</reference>
<dbReference type="EMBL" id="LCBY01000002">
    <property type="protein sequence ID" value="KKS23148.1"/>
    <property type="molecule type" value="Genomic_DNA"/>
</dbReference>
<feature type="non-terminal residue" evidence="1">
    <location>
        <position position="1"/>
    </location>
</feature>
<gene>
    <name evidence="1" type="ORF">UU78_C0002G0001</name>
</gene>
<comment type="caution">
    <text evidence="1">The sequence shown here is derived from an EMBL/GenBank/DDBJ whole genome shotgun (WGS) entry which is preliminary data.</text>
</comment>
<evidence type="ECO:0000313" key="2">
    <source>
        <dbReference type="Proteomes" id="UP000034371"/>
    </source>
</evidence>
<accession>A0A0G1AD19</accession>
<proteinExistence type="predicted"/>
<sequence length="75" mass="8764">DEEYSQLDFSCRSDNECVESDIRQCNCKAINTNTQKAGEIDKILQEKKCLRVQIQCRPFECKCRDKVCTKVKIGW</sequence>
<organism evidence="1 2">
    <name type="scientific">Candidatus Roizmanbacteria bacterium GW2011_GWC2_41_7</name>
    <dbReference type="NCBI Taxonomy" id="1618487"/>
    <lineage>
        <taxon>Bacteria</taxon>
        <taxon>Candidatus Roizmaniibacteriota</taxon>
    </lineage>
</organism>